<gene>
    <name evidence="4" type="ORF">BEI59_07560</name>
</gene>
<proteinExistence type="predicted"/>
<evidence type="ECO:0000259" key="3">
    <source>
        <dbReference type="Pfam" id="PF03358"/>
    </source>
</evidence>
<keyword evidence="1" id="KW-0285">Flavoprotein</keyword>
<organism evidence="4 5">
    <name type="scientific">Eisenbergiella tayi</name>
    <dbReference type="NCBI Taxonomy" id="1432052"/>
    <lineage>
        <taxon>Bacteria</taxon>
        <taxon>Bacillati</taxon>
        <taxon>Bacillota</taxon>
        <taxon>Clostridia</taxon>
        <taxon>Lachnospirales</taxon>
        <taxon>Lachnospiraceae</taxon>
        <taxon>Eisenbergiella</taxon>
    </lineage>
</organism>
<evidence type="ECO:0000256" key="2">
    <source>
        <dbReference type="ARBA" id="ARBA00022643"/>
    </source>
</evidence>
<dbReference type="PANTHER" id="PTHR43278">
    <property type="entry name" value="NAD(P)H-DEPENDENT FMN-CONTAINING OXIDOREDUCTASE YWQN-RELATED"/>
    <property type="match status" value="1"/>
</dbReference>
<dbReference type="GO" id="GO:0016491">
    <property type="term" value="F:oxidoreductase activity"/>
    <property type="evidence" value="ECO:0007669"/>
    <property type="project" value="InterPro"/>
</dbReference>
<name>A0A1E3UL04_9FIRM</name>
<keyword evidence="2" id="KW-0288">FMN</keyword>
<comment type="caution">
    <text evidence="4">The sequence shown here is derived from an EMBL/GenBank/DDBJ whole genome shotgun (WGS) entry which is preliminary data.</text>
</comment>
<dbReference type="OrthoDB" id="9805976at2"/>
<protein>
    <submittedName>
        <fullName evidence="4">Iron-sulfur protein</fullName>
    </submittedName>
</protein>
<dbReference type="PANTHER" id="PTHR43278:SF2">
    <property type="entry name" value="IRON-SULFUR FLAVOPROTEIN"/>
    <property type="match status" value="1"/>
</dbReference>
<evidence type="ECO:0000313" key="4">
    <source>
        <dbReference type="EMBL" id="ODR53538.1"/>
    </source>
</evidence>
<dbReference type="SUPFAM" id="SSF52218">
    <property type="entry name" value="Flavoproteins"/>
    <property type="match status" value="1"/>
</dbReference>
<dbReference type="RefSeq" id="WP_044969830.1">
    <property type="nucleotide sequence ID" value="NZ_MEHA01000004.1"/>
</dbReference>
<sequence length="186" mass="21214">MKTLIWNGSPRKNGDTVSLLEQTVNKLDGEYKIVNAYFCKVSPCMDCRFCWSKAGCSIQDEMQEIYDYIQECDNILLASPIYFSELTGKLLDLGSRLQIYYSARFFRREEPVPKSKKGAIILIGGGDGHMDKAYETACTLLHHMNCHDIFPLVYSHNTNNRPAVKDPDALNGINNIVRYFNQAEEK</sequence>
<dbReference type="InterPro" id="IPR005025">
    <property type="entry name" value="FMN_Rdtase-like_dom"/>
</dbReference>
<dbReference type="Pfam" id="PF03358">
    <property type="entry name" value="FMN_red"/>
    <property type="match status" value="1"/>
</dbReference>
<evidence type="ECO:0000256" key="1">
    <source>
        <dbReference type="ARBA" id="ARBA00022630"/>
    </source>
</evidence>
<dbReference type="EMBL" id="MEHA01000004">
    <property type="protein sequence ID" value="ODR53538.1"/>
    <property type="molecule type" value="Genomic_DNA"/>
</dbReference>
<feature type="domain" description="NADPH-dependent FMN reductase-like" evidence="3">
    <location>
        <begin position="1"/>
        <end position="154"/>
    </location>
</feature>
<dbReference type="Proteomes" id="UP000094271">
    <property type="component" value="Unassembled WGS sequence"/>
</dbReference>
<dbReference type="InterPro" id="IPR051796">
    <property type="entry name" value="ISF_SsuE-like"/>
</dbReference>
<reference evidence="4 5" key="1">
    <citation type="submission" date="2016-08" db="EMBL/GenBank/DDBJ databases">
        <authorList>
            <person name="Seilhamer J.J."/>
        </authorList>
    </citation>
    <scope>NUCLEOTIDE SEQUENCE [LARGE SCALE GENOMIC DNA]</scope>
    <source>
        <strain evidence="4 5">NML150140-1</strain>
    </source>
</reference>
<accession>A0A1E3UL04</accession>
<dbReference type="Gene3D" id="3.40.50.360">
    <property type="match status" value="1"/>
</dbReference>
<dbReference type="AlphaFoldDB" id="A0A1E3UL04"/>
<evidence type="ECO:0000313" key="5">
    <source>
        <dbReference type="Proteomes" id="UP000094271"/>
    </source>
</evidence>
<dbReference type="InterPro" id="IPR029039">
    <property type="entry name" value="Flavoprotein-like_sf"/>
</dbReference>